<dbReference type="EMBL" id="FNGI01000001">
    <property type="protein sequence ID" value="SDK96727.1"/>
    <property type="molecule type" value="Genomic_DNA"/>
</dbReference>
<dbReference type="Pfam" id="PF13439">
    <property type="entry name" value="Glyco_transf_4"/>
    <property type="match status" value="1"/>
</dbReference>
<evidence type="ECO:0000313" key="3">
    <source>
        <dbReference type="Proteomes" id="UP000198654"/>
    </source>
</evidence>
<dbReference type="Proteomes" id="UP000198654">
    <property type="component" value="Unassembled WGS sequence"/>
</dbReference>
<organism evidence="2 3">
    <name type="scientific">Modicisalibacter muralis</name>
    <dbReference type="NCBI Taxonomy" id="119000"/>
    <lineage>
        <taxon>Bacteria</taxon>
        <taxon>Pseudomonadati</taxon>
        <taxon>Pseudomonadota</taxon>
        <taxon>Gammaproteobacteria</taxon>
        <taxon>Oceanospirillales</taxon>
        <taxon>Halomonadaceae</taxon>
        <taxon>Modicisalibacter</taxon>
    </lineage>
</organism>
<dbReference type="PANTHER" id="PTHR45947:SF3">
    <property type="entry name" value="SULFOQUINOVOSYL TRANSFERASE SQD2"/>
    <property type="match status" value="1"/>
</dbReference>
<dbReference type="InterPro" id="IPR028098">
    <property type="entry name" value="Glyco_trans_4-like_N"/>
</dbReference>
<dbReference type="RefSeq" id="WP_089725365.1">
    <property type="nucleotide sequence ID" value="NZ_FNGI01000001.1"/>
</dbReference>
<sequence>MRIAMVSETWSPEINGVAHTLGHLSRELTQRGMTLQLIRPAPIKPARAEAIAQELQVRGFHLPGYRDVQFGVPSRRAIGDLWRDARPDVVYIATEGPLGWSALNVARRLGVPTASGFHTNFDHYAGDYGLGLLRVPVRLTLRYFHNRTQATLVPTRAQAMKLTTQGFDNVRVLGRGVDIAHFGSHQRDDALRKRWGAHEQQPVALHVGRMAHEKNLDLLVETFNAMRRVQPDLIQVLVGDGPQRDALEKRLPDAIFAGFVNRQSLARHYASADLFVFPSRSETYGNVITEAMASALGIVAFDYAAAGELIEHRRNGFKVAFGDDRGFIDAALELCQQPALSVRMGRAAQDRVQGQSWSRIADDFLAILHQVEEIAHGKPHPTRV</sequence>
<dbReference type="AlphaFoldDB" id="A0A1G9G805"/>
<proteinExistence type="predicted"/>
<dbReference type="Gene3D" id="3.40.50.2000">
    <property type="entry name" value="Glycogen Phosphorylase B"/>
    <property type="match status" value="2"/>
</dbReference>
<name>A0A1G9G805_9GAMM</name>
<evidence type="ECO:0000313" key="2">
    <source>
        <dbReference type="EMBL" id="SDK96727.1"/>
    </source>
</evidence>
<dbReference type="GO" id="GO:0016757">
    <property type="term" value="F:glycosyltransferase activity"/>
    <property type="evidence" value="ECO:0007669"/>
    <property type="project" value="UniProtKB-ARBA"/>
</dbReference>
<keyword evidence="3" id="KW-1185">Reference proteome</keyword>
<dbReference type="Pfam" id="PF13692">
    <property type="entry name" value="Glyco_trans_1_4"/>
    <property type="match status" value="1"/>
</dbReference>
<feature type="domain" description="Glycosyltransferase subfamily 4-like N-terminal" evidence="1">
    <location>
        <begin position="14"/>
        <end position="180"/>
    </location>
</feature>
<dbReference type="SUPFAM" id="SSF53756">
    <property type="entry name" value="UDP-Glycosyltransferase/glycogen phosphorylase"/>
    <property type="match status" value="1"/>
</dbReference>
<gene>
    <name evidence="2" type="ORF">SAMN05661010_00623</name>
</gene>
<evidence type="ECO:0000259" key="1">
    <source>
        <dbReference type="Pfam" id="PF13439"/>
    </source>
</evidence>
<dbReference type="STRING" id="119000.SAMN05661010_00623"/>
<dbReference type="OrthoDB" id="9802525at2"/>
<dbReference type="CDD" id="cd03814">
    <property type="entry name" value="GT4-like"/>
    <property type="match status" value="1"/>
</dbReference>
<dbReference type="InterPro" id="IPR050194">
    <property type="entry name" value="Glycosyltransferase_grp1"/>
</dbReference>
<reference evidence="2 3" key="1">
    <citation type="submission" date="2016-10" db="EMBL/GenBank/DDBJ databases">
        <authorList>
            <person name="de Groot N.N."/>
        </authorList>
    </citation>
    <scope>NUCLEOTIDE SEQUENCE [LARGE SCALE GENOMIC DNA]</scope>
    <source>
        <strain evidence="2 3">DSM 14789</strain>
    </source>
</reference>
<accession>A0A1G9G805</accession>
<protein>
    <submittedName>
        <fullName evidence="2">Glycosyltransferase involved in cell wall bisynthesis</fullName>
    </submittedName>
</protein>
<keyword evidence="2" id="KW-0808">Transferase</keyword>
<dbReference type="PANTHER" id="PTHR45947">
    <property type="entry name" value="SULFOQUINOVOSYL TRANSFERASE SQD2"/>
    <property type="match status" value="1"/>
</dbReference>